<evidence type="ECO:0000313" key="2">
    <source>
        <dbReference type="Proteomes" id="UP000253083"/>
    </source>
</evidence>
<dbReference type="EMBL" id="QNRT01000003">
    <property type="protein sequence ID" value="RBP49580.1"/>
    <property type="molecule type" value="Genomic_DNA"/>
</dbReference>
<proteinExistence type="predicted"/>
<dbReference type="Proteomes" id="UP000253083">
    <property type="component" value="Unassembled WGS sequence"/>
</dbReference>
<keyword evidence="2" id="KW-1185">Reference proteome</keyword>
<sequence>MIHQRPNDLLEIYLEGQYYYLVVMTKIVLFGGNIVFGFHSDGEQKSPKFLLSQAHPNGFNCCVDLLYAKKHGEVKRVASITSIEKYWLTKFAKSPIYFGSNLERTWGWKIYSIKDLKNIKKIRIFLFGEHKQAMDYSCCGFLFYIQLVERKYLLGQSMFLNEN</sequence>
<evidence type="ECO:0008006" key="3">
    <source>
        <dbReference type="Google" id="ProtNLM"/>
    </source>
</evidence>
<organism evidence="1 2">
    <name type="scientific">Arenicella xantha</name>
    <dbReference type="NCBI Taxonomy" id="644221"/>
    <lineage>
        <taxon>Bacteria</taxon>
        <taxon>Pseudomonadati</taxon>
        <taxon>Pseudomonadota</taxon>
        <taxon>Gammaproteobacteria</taxon>
        <taxon>Arenicellales</taxon>
        <taxon>Arenicellaceae</taxon>
        <taxon>Arenicella</taxon>
    </lineage>
</organism>
<comment type="caution">
    <text evidence="1">The sequence shown here is derived from an EMBL/GenBank/DDBJ whole genome shotgun (WGS) entry which is preliminary data.</text>
</comment>
<accession>A0A395JHG2</accession>
<reference evidence="1 2" key="1">
    <citation type="submission" date="2018-06" db="EMBL/GenBank/DDBJ databases">
        <title>Genomic Encyclopedia of Type Strains, Phase IV (KMG-IV): sequencing the most valuable type-strain genomes for metagenomic binning, comparative biology and taxonomic classification.</title>
        <authorList>
            <person name="Goeker M."/>
        </authorList>
    </citation>
    <scope>NUCLEOTIDE SEQUENCE [LARGE SCALE GENOMIC DNA]</scope>
    <source>
        <strain evidence="1 2">DSM 24032</strain>
    </source>
</reference>
<dbReference type="InParanoid" id="A0A395JHG2"/>
<protein>
    <recommendedName>
        <fullName evidence="3">Immunity protein 26 of polymorphic toxin system</fullName>
    </recommendedName>
</protein>
<evidence type="ECO:0000313" key="1">
    <source>
        <dbReference type="EMBL" id="RBP49580.1"/>
    </source>
</evidence>
<gene>
    <name evidence="1" type="ORF">DFR28_1035</name>
</gene>
<name>A0A395JHG2_9GAMM</name>
<dbReference type="AlphaFoldDB" id="A0A395JHG2"/>